<name>A0A221KFL6_VITFI</name>
<dbReference type="SMART" id="SM00448">
    <property type="entry name" value="REC"/>
    <property type="match status" value="1"/>
</dbReference>
<dbReference type="AlphaFoldDB" id="A0A221KFL6"/>
<dbReference type="Gene3D" id="3.40.50.2300">
    <property type="match status" value="1"/>
</dbReference>
<sequence length="382" mass="42599">MPLTPAARPTILVVDDTPENLVLLGELLRPHYHVRVANSGERALRAVQTPPYPDLILLDVMMPGMDGYAVMTQLHAHAQTQDIPVIFVTALDAQDDEEHGLKLGAVDYVTKPIRPAILLARISTHLALKQARDVLQDRNGALEREVTRRVAENELVKEASLHALALLAEARDNETGNHLHRTQRYVETLAHHLATQPRDAAELTPNRIRMIGHAAPLHDIGKVGIPDHILLKPGKLTAEEYEQMKLHPCIGADAIEHAMARAAQEHAFADVTEARESALAFLEIARQISRHHHERWDGTGYPDRLHGENIPLPARLMALADVFDALSCRRVYKPAFPAEEVDRIILEGRGTHFDPLIIDAYLALREEFRAIALRYADAPPTH</sequence>
<dbReference type="KEGG" id="vff:VITFI_CDS2064"/>
<organism evidence="4 5">
    <name type="scientific">Vitreoscilla filiformis</name>
    <dbReference type="NCBI Taxonomy" id="63"/>
    <lineage>
        <taxon>Bacteria</taxon>
        <taxon>Pseudomonadati</taxon>
        <taxon>Pseudomonadota</taxon>
        <taxon>Betaproteobacteria</taxon>
        <taxon>Neisseriales</taxon>
        <taxon>Neisseriaceae</taxon>
        <taxon>Vitreoscilla</taxon>
    </lineage>
</organism>
<dbReference type="EMBL" id="CP022423">
    <property type="protein sequence ID" value="ASM77842.1"/>
    <property type="molecule type" value="Genomic_DNA"/>
</dbReference>
<dbReference type="InterPro" id="IPR037522">
    <property type="entry name" value="HD_GYP_dom"/>
</dbReference>
<dbReference type="PANTHER" id="PTHR45228">
    <property type="entry name" value="CYCLIC DI-GMP PHOSPHODIESTERASE TM_0186-RELATED"/>
    <property type="match status" value="1"/>
</dbReference>
<dbReference type="SUPFAM" id="SSF109604">
    <property type="entry name" value="HD-domain/PDEase-like"/>
    <property type="match status" value="1"/>
</dbReference>
<keyword evidence="1" id="KW-0597">Phosphoprotein</keyword>
<dbReference type="PROSITE" id="PS51832">
    <property type="entry name" value="HD_GYP"/>
    <property type="match status" value="1"/>
</dbReference>
<gene>
    <name evidence="4" type="ORF">VITFI_CDS2064</name>
</gene>
<dbReference type="InterPro" id="IPR003607">
    <property type="entry name" value="HD/PDEase_dom"/>
</dbReference>
<feature type="domain" description="HD-GYP" evidence="3">
    <location>
        <begin position="153"/>
        <end position="377"/>
    </location>
</feature>
<dbReference type="Gene3D" id="1.10.3210.10">
    <property type="entry name" value="Hypothetical protein af1432"/>
    <property type="match status" value="1"/>
</dbReference>
<feature type="domain" description="Response regulatory" evidence="2">
    <location>
        <begin position="10"/>
        <end position="126"/>
    </location>
</feature>
<dbReference type="CDD" id="cd00077">
    <property type="entry name" value="HDc"/>
    <property type="match status" value="1"/>
</dbReference>
<evidence type="ECO:0000313" key="5">
    <source>
        <dbReference type="Proteomes" id="UP000199729"/>
    </source>
</evidence>
<reference evidence="4 5" key="1">
    <citation type="submission" date="2017-07" db="EMBL/GenBank/DDBJ databases">
        <title>Complete Genome Sequence of the cosmetic ferment Vitreoscilla filiformis (ATCC15551).</title>
        <authorList>
            <person name="Contreras S."/>
            <person name="Sagory-Zalkind P."/>
            <person name="Blanquart H."/>
            <person name="Iltis A."/>
            <person name="Morand S.C."/>
        </authorList>
    </citation>
    <scope>NUCLEOTIDE SEQUENCE [LARGE SCALE GENOMIC DNA]</scope>
    <source>
        <strain evidence="4 5">ATCC 15551</strain>
    </source>
</reference>
<evidence type="ECO:0000259" key="3">
    <source>
        <dbReference type="PROSITE" id="PS51832"/>
    </source>
</evidence>
<dbReference type="InterPro" id="IPR052020">
    <property type="entry name" value="Cyclic_di-GMP/3'3'-cGAMP_PDE"/>
</dbReference>
<proteinExistence type="predicted"/>
<dbReference type="RefSeq" id="WP_089416871.1">
    <property type="nucleotide sequence ID" value="NZ_CP022423.1"/>
</dbReference>
<evidence type="ECO:0000259" key="2">
    <source>
        <dbReference type="PROSITE" id="PS50110"/>
    </source>
</evidence>
<dbReference type="Pfam" id="PF13487">
    <property type="entry name" value="HD_5"/>
    <property type="match status" value="1"/>
</dbReference>
<accession>A0A221KFL6</accession>
<dbReference type="GO" id="GO:0008081">
    <property type="term" value="F:phosphoric diester hydrolase activity"/>
    <property type="evidence" value="ECO:0007669"/>
    <property type="project" value="UniProtKB-ARBA"/>
</dbReference>
<dbReference type="SUPFAM" id="SSF52172">
    <property type="entry name" value="CheY-like"/>
    <property type="match status" value="1"/>
</dbReference>
<dbReference type="GO" id="GO:0000160">
    <property type="term" value="P:phosphorelay signal transduction system"/>
    <property type="evidence" value="ECO:0007669"/>
    <property type="project" value="InterPro"/>
</dbReference>
<dbReference type="InterPro" id="IPR011006">
    <property type="entry name" value="CheY-like_superfamily"/>
</dbReference>
<keyword evidence="5" id="KW-1185">Reference proteome</keyword>
<dbReference type="PROSITE" id="PS50110">
    <property type="entry name" value="RESPONSE_REGULATORY"/>
    <property type="match status" value="1"/>
</dbReference>
<evidence type="ECO:0000256" key="1">
    <source>
        <dbReference type="PROSITE-ProRule" id="PRU00169"/>
    </source>
</evidence>
<feature type="modified residue" description="4-aspartylphosphate" evidence="1">
    <location>
        <position position="59"/>
    </location>
</feature>
<dbReference type="InterPro" id="IPR001789">
    <property type="entry name" value="Sig_transdc_resp-reg_receiver"/>
</dbReference>
<protein>
    <submittedName>
        <fullName evidence="4">Two-component system response regulator</fullName>
    </submittedName>
</protein>
<dbReference type="PANTHER" id="PTHR45228:SF5">
    <property type="entry name" value="CYCLIC DI-GMP PHOSPHODIESTERASE VC_1348-RELATED"/>
    <property type="match status" value="1"/>
</dbReference>
<dbReference type="Proteomes" id="UP000199729">
    <property type="component" value="Chromosome"/>
</dbReference>
<evidence type="ECO:0000313" key="4">
    <source>
        <dbReference type="EMBL" id="ASM77842.1"/>
    </source>
</evidence>
<dbReference type="Pfam" id="PF00072">
    <property type="entry name" value="Response_reg"/>
    <property type="match status" value="1"/>
</dbReference>
<dbReference type="OrthoDB" id="9787688at2"/>